<sequence length="64" mass="7192">MEDLRGQGFDGGSNMGGKFIRVQARILEINLKALFVHCFAHRLNQVVEKTMESSVGRNLLMTLN</sequence>
<dbReference type="EMBL" id="BDGG01000001">
    <property type="protein sequence ID" value="GAU89380.1"/>
    <property type="molecule type" value="Genomic_DNA"/>
</dbReference>
<accession>A0A1D1ULG3</accession>
<dbReference type="Proteomes" id="UP000186922">
    <property type="component" value="Unassembled WGS sequence"/>
</dbReference>
<dbReference type="PANTHER" id="PTHR45749:SF21">
    <property type="entry name" value="DUF4371 DOMAIN-CONTAINING PROTEIN"/>
    <property type="match status" value="1"/>
</dbReference>
<proteinExistence type="predicted"/>
<comment type="caution">
    <text evidence="1">The sequence shown here is derived from an EMBL/GenBank/DDBJ whole genome shotgun (WGS) entry which is preliminary data.</text>
</comment>
<keyword evidence="2" id="KW-1185">Reference proteome</keyword>
<reference evidence="1 2" key="1">
    <citation type="journal article" date="2016" name="Nat. Commun.">
        <title>Extremotolerant tardigrade genome and improved radiotolerance of human cultured cells by tardigrade-unique protein.</title>
        <authorList>
            <person name="Hashimoto T."/>
            <person name="Horikawa D.D."/>
            <person name="Saito Y."/>
            <person name="Kuwahara H."/>
            <person name="Kozuka-Hata H."/>
            <person name="Shin-I T."/>
            <person name="Minakuchi Y."/>
            <person name="Ohishi K."/>
            <person name="Motoyama A."/>
            <person name="Aizu T."/>
            <person name="Enomoto A."/>
            <person name="Kondo K."/>
            <person name="Tanaka S."/>
            <person name="Hara Y."/>
            <person name="Koshikawa S."/>
            <person name="Sagara H."/>
            <person name="Miura T."/>
            <person name="Yokobori S."/>
            <person name="Miyagawa K."/>
            <person name="Suzuki Y."/>
            <person name="Kubo T."/>
            <person name="Oyama M."/>
            <person name="Kohara Y."/>
            <person name="Fujiyama A."/>
            <person name="Arakawa K."/>
            <person name="Katayama T."/>
            <person name="Toyoda A."/>
            <person name="Kunieda T."/>
        </authorList>
    </citation>
    <scope>NUCLEOTIDE SEQUENCE [LARGE SCALE GENOMIC DNA]</scope>
    <source>
        <strain evidence="1 2">YOKOZUNA-1</strain>
    </source>
</reference>
<name>A0A1D1ULG3_RAMVA</name>
<evidence type="ECO:0000313" key="1">
    <source>
        <dbReference type="EMBL" id="GAU89380.1"/>
    </source>
</evidence>
<organism evidence="1 2">
    <name type="scientific">Ramazzottius varieornatus</name>
    <name type="common">Water bear</name>
    <name type="synonym">Tardigrade</name>
    <dbReference type="NCBI Taxonomy" id="947166"/>
    <lineage>
        <taxon>Eukaryota</taxon>
        <taxon>Metazoa</taxon>
        <taxon>Ecdysozoa</taxon>
        <taxon>Tardigrada</taxon>
        <taxon>Eutardigrada</taxon>
        <taxon>Parachela</taxon>
        <taxon>Hypsibioidea</taxon>
        <taxon>Ramazzottiidae</taxon>
        <taxon>Ramazzottius</taxon>
    </lineage>
</organism>
<dbReference type="PANTHER" id="PTHR45749">
    <property type="match status" value="1"/>
</dbReference>
<protein>
    <recommendedName>
        <fullName evidence="3">DUF4371 domain-containing protein</fullName>
    </recommendedName>
</protein>
<evidence type="ECO:0008006" key="3">
    <source>
        <dbReference type="Google" id="ProtNLM"/>
    </source>
</evidence>
<dbReference type="OrthoDB" id="6608798at2759"/>
<dbReference type="AlphaFoldDB" id="A0A1D1ULG3"/>
<evidence type="ECO:0000313" key="2">
    <source>
        <dbReference type="Proteomes" id="UP000186922"/>
    </source>
</evidence>
<gene>
    <name evidence="1" type="primary">RvY_01935-1</name>
    <name evidence="1" type="synonym">RvY_01935.1</name>
    <name evidence="1" type="ORF">RvY_01935</name>
</gene>